<keyword evidence="6" id="KW-0732">Signal</keyword>
<dbReference type="AlphaFoldDB" id="A0A9W8E6D7"/>
<evidence type="ECO:0000256" key="11">
    <source>
        <dbReference type="SAM" id="MobiDB-lite"/>
    </source>
</evidence>
<comment type="subunit">
    <text evidence="10">Component of the oligosaccharyltransferase (OST) complex.</text>
</comment>
<evidence type="ECO:0000313" key="13">
    <source>
        <dbReference type="Proteomes" id="UP001150925"/>
    </source>
</evidence>
<evidence type="ECO:0000256" key="1">
    <source>
        <dbReference type="ARBA" id="ARBA00002791"/>
    </source>
</evidence>
<evidence type="ECO:0000256" key="8">
    <source>
        <dbReference type="ARBA" id="ARBA00022989"/>
    </source>
</evidence>
<dbReference type="Pfam" id="PF04597">
    <property type="entry name" value="Ribophorin_I"/>
    <property type="match status" value="1"/>
</dbReference>
<keyword evidence="7 10" id="KW-0256">Endoplasmic reticulum</keyword>
<evidence type="ECO:0000256" key="9">
    <source>
        <dbReference type="ARBA" id="ARBA00023136"/>
    </source>
</evidence>
<gene>
    <name evidence="12" type="primary">OST1</name>
    <name evidence="12" type="ORF">IWQ62_004182</name>
</gene>
<evidence type="ECO:0000256" key="3">
    <source>
        <dbReference type="ARBA" id="ARBA00004922"/>
    </source>
</evidence>
<name>A0A9W8E6D7_9FUNG</name>
<proteinExistence type="inferred from homology"/>
<feature type="transmembrane region" description="Helical" evidence="10">
    <location>
        <begin position="16"/>
        <end position="35"/>
    </location>
</feature>
<evidence type="ECO:0000256" key="7">
    <source>
        <dbReference type="ARBA" id="ARBA00022824"/>
    </source>
</evidence>
<protein>
    <recommendedName>
        <fullName evidence="10">Dolichyl-diphosphooligosaccharide--protein glycosyltransferase subunit 1</fullName>
    </recommendedName>
</protein>
<dbReference type="InterPro" id="IPR007676">
    <property type="entry name" value="Ribophorin_I"/>
</dbReference>
<organism evidence="12 13">
    <name type="scientific">Dispira parvispora</name>
    <dbReference type="NCBI Taxonomy" id="1520584"/>
    <lineage>
        <taxon>Eukaryota</taxon>
        <taxon>Fungi</taxon>
        <taxon>Fungi incertae sedis</taxon>
        <taxon>Zoopagomycota</taxon>
        <taxon>Kickxellomycotina</taxon>
        <taxon>Dimargaritomycetes</taxon>
        <taxon>Dimargaritales</taxon>
        <taxon>Dimargaritaceae</taxon>
        <taxon>Dispira</taxon>
    </lineage>
</organism>
<dbReference type="OrthoDB" id="310030at2759"/>
<keyword evidence="8 10" id="KW-1133">Transmembrane helix</keyword>
<comment type="pathway">
    <text evidence="3 10">Protein modification; protein glycosylation.</text>
</comment>
<dbReference type="Proteomes" id="UP001150925">
    <property type="component" value="Unassembled WGS sequence"/>
</dbReference>
<keyword evidence="13" id="KW-1185">Reference proteome</keyword>
<evidence type="ECO:0000256" key="5">
    <source>
        <dbReference type="ARBA" id="ARBA00022692"/>
    </source>
</evidence>
<accession>A0A9W8E6D7</accession>
<evidence type="ECO:0000256" key="6">
    <source>
        <dbReference type="ARBA" id="ARBA00022729"/>
    </source>
</evidence>
<comment type="similarity">
    <text evidence="4 10">Belongs to the OST1 family.</text>
</comment>
<comment type="caution">
    <text evidence="12">The sequence shown here is derived from an EMBL/GenBank/DDBJ whole genome shotgun (WGS) entry which is preliminary data.</text>
</comment>
<dbReference type="GO" id="GO:0018279">
    <property type="term" value="P:protein N-linked glycosylation via asparagine"/>
    <property type="evidence" value="ECO:0007669"/>
    <property type="project" value="TreeGrafter"/>
</dbReference>
<keyword evidence="5 10" id="KW-0812">Transmembrane</keyword>
<comment type="caution">
    <text evidence="10">Lacks conserved residue(s) required for the propagation of feature annotation.</text>
</comment>
<feature type="region of interest" description="Disordered" evidence="11">
    <location>
        <begin position="485"/>
        <end position="526"/>
    </location>
</feature>
<keyword evidence="9 10" id="KW-0472">Membrane</keyword>
<dbReference type="PANTHER" id="PTHR21049:SF0">
    <property type="entry name" value="DOLICHYL-DIPHOSPHOOLIGOSACCHARIDE--PROTEIN GLYCOSYLTRANSFERASE SUBUNIT 1"/>
    <property type="match status" value="1"/>
</dbReference>
<evidence type="ECO:0000256" key="2">
    <source>
        <dbReference type="ARBA" id="ARBA00004115"/>
    </source>
</evidence>
<feature type="transmembrane region" description="Helical" evidence="10">
    <location>
        <begin position="456"/>
        <end position="474"/>
    </location>
</feature>
<dbReference type="EMBL" id="JANBPY010001312">
    <property type="protein sequence ID" value="KAJ1960565.1"/>
    <property type="molecule type" value="Genomic_DNA"/>
</dbReference>
<dbReference type="GO" id="GO:0008250">
    <property type="term" value="C:oligosaccharyltransferase complex"/>
    <property type="evidence" value="ECO:0007669"/>
    <property type="project" value="UniProtKB-UniRule"/>
</dbReference>
<dbReference type="PANTHER" id="PTHR21049">
    <property type="entry name" value="RIBOPHORIN I"/>
    <property type="match status" value="1"/>
</dbReference>
<comment type="function">
    <text evidence="1 10">Subunit of the oligosaccharyl transferase (OST) complex that catalyzes the initial transfer of a defined glycan (Glc(3)Man(9)GlcNAc(2) in eukaryotes) from the lipid carrier dolichol-pyrophosphate to an asparagine residue within an Asn-X-Ser/Thr consensus motif in nascent polypeptide chains, the first step in protein N-glycosylation. N-glycosylation occurs cotranslationally and the complex associates with the Sec61 complex at the channel-forming translocon complex that mediates protein translocation across the endoplasmic reticulum (ER). All subunits are required for a maximal enzyme activity.</text>
</comment>
<reference evidence="12" key="1">
    <citation type="submission" date="2022-07" db="EMBL/GenBank/DDBJ databases">
        <title>Phylogenomic reconstructions and comparative analyses of Kickxellomycotina fungi.</title>
        <authorList>
            <person name="Reynolds N.K."/>
            <person name="Stajich J.E."/>
            <person name="Barry K."/>
            <person name="Grigoriev I.V."/>
            <person name="Crous P."/>
            <person name="Smith M.E."/>
        </authorList>
    </citation>
    <scope>NUCLEOTIDE SEQUENCE</scope>
    <source>
        <strain evidence="12">RSA 1196</strain>
    </source>
</reference>
<comment type="subcellular location">
    <subcellularLocation>
        <location evidence="2 10">Endoplasmic reticulum membrane</location>
        <topology evidence="2 10">Single-pass type I membrane protein</topology>
    </subcellularLocation>
</comment>
<evidence type="ECO:0000256" key="4">
    <source>
        <dbReference type="ARBA" id="ARBA00008905"/>
    </source>
</evidence>
<evidence type="ECO:0000256" key="10">
    <source>
        <dbReference type="RuleBase" id="RU361143"/>
    </source>
</evidence>
<sequence length="526" mass="58887">MRFSDRSSDRSIRGMTYWYALNWALVLVFTFVTLVQGELQLAQVAGGLTVTNARRTLDLTGSDVREQVELHLENTGSTPVEHYYWLTPASGSQHVGLVHASVAGSGEPLLLVKQSERLVDPQDSLLYDLYALQLPSLLPTGGQLDLSILAVRTNATDPLPRAVGQFEKHYLVYQANVYLDSPYPVQKQSTKVLLPSSSVQSFSQSPSPTKKSGKTITYGPYSSVVGLARAPLRVHYYQETPILTLPSVHRQVRLSHWGGFLTVDDHAVVKHTGAELKGNYQETLRLSAETETGFIINNFHMEIPRLAYDVYFRDEVGNLSTTTLHHGEKAQRLIFQSRYPLCGGWIYNWNHGYHQPLSDVLRYDPETQRYNLQQTLPVLMKGVPEEQVELDVILPEGAYDVQVRTAMEIDHVDYSTYYSYMDSVGRVLVRFTHHHVVSEYGAYPIIVSYRMDSLSLFLKPVVLGLALLAAFLLASAMSRVNFKLPAPPSSTVPSKKPSTDESNEVSSPVKRNTAAGDLSKRRSKKK</sequence>
<evidence type="ECO:0000313" key="12">
    <source>
        <dbReference type="EMBL" id="KAJ1960565.1"/>
    </source>
</evidence>